<evidence type="ECO:0000313" key="2">
    <source>
        <dbReference type="Proteomes" id="UP001501721"/>
    </source>
</evidence>
<name>A0ABN3KZ91_9ACTN</name>
<dbReference type="RefSeq" id="WP_346079336.1">
    <property type="nucleotide sequence ID" value="NZ_BAAATL010000007.1"/>
</dbReference>
<evidence type="ECO:0000313" key="1">
    <source>
        <dbReference type="EMBL" id="GAA2474979.1"/>
    </source>
</evidence>
<sequence length="76" mass="8516">MTKWRVAVEALPAGQFGRDVPERAVGHAYNLEAQEAAHPITQGTYSVKEDHEWATTFLGWDRCPECEKAVGRYPKG</sequence>
<keyword evidence="2" id="KW-1185">Reference proteome</keyword>
<dbReference type="Proteomes" id="UP001501721">
    <property type="component" value="Unassembled WGS sequence"/>
</dbReference>
<gene>
    <name evidence="1" type="ORF">GCM10010422_17900</name>
</gene>
<organism evidence="1 2">
    <name type="scientific">Streptomyces graminearus</name>
    <dbReference type="NCBI Taxonomy" id="284030"/>
    <lineage>
        <taxon>Bacteria</taxon>
        <taxon>Bacillati</taxon>
        <taxon>Actinomycetota</taxon>
        <taxon>Actinomycetes</taxon>
        <taxon>Kitasatosporales</taxon>
        <taxon>Streptomycetaceae</taxon>
        <taxon>Streptomyces</taxon>
    </lineage>
</organism>
<accession>A0ABN3KZ91</accession>
<comment type="caution">
    <text evidence="1">The sequence shown here is derived from an EMBL/GenBank/DDBJ whole genome shotgun (WGS) entry which is preliminary data.</text>
</comment>
<dbReference type="EMBL" id="BAAATL010000007">
    <property type="protein sequence ID" value="GAA2474979.1"/>
    <property type="molecule type" value="Genomic_DNA"/>
</dbReference>
<reference evidence="1 2" key="1">
    <citation type="journal article" date="2019" name="Int. J. Syst. Evol. Microbiol.">
        <title>The Global Catalogue of Microorganisms (GCM) 10K type strain sequencing project: providing services to taxonomists for standard genome sequencing and annotation.</title>
        <authorList>
            <consortium name="The Broad Institute Genomics Platform"/>
            <consortium name="The Broad Institute Genome Sequencing Center for Infectious Disease"/>
            <person name="Wu L."/>
            <person name="Ma J."/>
        </authorList>
    </citation>
    <scope>NUCLEOTIDE SEQUENCE [LARGE SCALE GENOMIC DNA]</scope>
    <source>
        <strain evidence="1 2">JCM 6923</strain>
    </source>
</reference>
<proteinExistence type="predicted"/>
<protein>
    <submittedName>
        <fullName evidence="1">Uncharacterized protein</fullName>
    </submittedName>
</protein>